<evidence type="ECO:0000313" key="6">
    <source>
        <dbReference type="EMBL" id="PIN01192.1"/>
    </source>
</evidence>
<sequence>MKTYHYPPFLLFYLVISTFSALGPDASNSLYNHLQLVYLWPSTFCLDRNMVCKKPVAQNFVLHGLWPADRAGNSLVYCSRTGSISRALTKYERQLAACWPSLSRHTTNRQFWQYQWDKHGTCVLPRMNVLHYLQLMISRQGKFNLLRALTSNNIKPNGSSYPRCIIEAAIRQEIGTRNLHMSCLNFRTRLFIKEVYMHLDVSGHKVVSCPISNKTRGCGRSVNLVFSAAASRV</sequence>
<gene>
    <name evidence="6" type="ORF">CDL12_26302</name>
</gene>
<dbReference type="Proteomes" id="UP000231279">
    <property type="component" value="Unassembled WGS sequence"/>
</dbReference>
<protein>
    <submittedName>
        <fullName evidence="6">Ribonuclease T(2)</fullName>
        <ecNumber evidence="6">3.1.27.1</ecNumber>
    </submittedName>
</protein>
<dbReference type="EMBL" id="NKXS01006528">
    <property type="protein sequence ID" value="PIN01192.1"/>
    <property type="molecule type" value="Genomic_DNA"/>
</dbReference>
<dbReference type="InterPro" id="IPR001568">
    <property type="entry name" value="RNase_T2-like"/>
</dbReference>
<dbReference type="GO" id="GO:0033897">
    <property type="term" value="F:ribonuclease T2 activity"/>
    <property type="evidence" value="ECO:0007669"/>
    <property type="project" value="InterPro"/>
</dbReference>
<evidence type="ECO:0000256" key="5">
    <source>
        <dbReference type="SAM" id="SignalP"/>
    </source>
</evidence>
<feature type="chain" id="PRO_5013769045" evidence="5">
    <location>
        <begin position="21"/>
        <end position="233"/>
    </location>
</feature>
<dbReference type="Pfam" id="PF00445">
    <property type="entry name" value="Ribonuclease_T2"/>
    <property type="match status" value="1"/>
</dbReference>
<dbReference type="PROSITE" id="PS00531">
    <property type="entry name" value="RNASE_T2_2"/>
    <property type="match status" value="1"/>
</dbReference>
<dbReference type="SUPFAM" id="SSF55895">
    <property type="entry name" value="Ribonuclease Rh-like"/>
    <property type="match status" value="1"/>
</dbReference>
<evidence type="ECO:0000256" key="3">
    <source>
        <dbReference type="ARBA" id="ARBA00022801"/>
    </source>
</evidence>
<keyword evidence="2" id="KW-0540">Nuclease</keyword>
<evidence type="ECO:0000313" key="7">
    <source>
        <dbReference type="Proteomes" id="UP000231279"/>
    </source>
</evidence>
<evidence type="ECO:0000256" key="2">
    <source>
        <dbReference type="ARBA" id="ARBA00022759"/>
    </source>
</evidence>
<name>A0A2G9G7K9_9LAMI</name>
<keyword evidence="7" id="KW-1185">Reference proteome</keyword>
<dbReference type="InterPro" id="IPR036430">
    <property type="entry name" value="RNase_T2-like_sf"/>
</dbReference>
<keyword evidence="5" id="KW-0732">Signal</keyword>
<comment type="similarity">
    <text evidence="1 4">Belongs to the RNase T2 family.</text>
</comment>
<dbReference type="InterPro" id="IPR033130">
    <property type="entry name" value="RNase_T2_His_AS_2"/>
</dbReference>
<dbReference type="InterPro" id="IPR018188">
    <property type="entry name" value="RNase_T2_His_AS_1"/>
</dbReference>
<proteinExistence type="inferred from homology"/>
<dbReference type="AlphaFoldDB" id="A0A2G9G7K9"/>
<dbReference type="GO" id="GO:0005576">
    <property type="term" value="C:extracellular region"/>
    <property type="evidence" value="ECO:0007669"/>
    <property type="project" value="TreeGrafter"/>
</dbReference>
<dbReference type="GO" id="GO:0016787">
    <property type="term" value="F:hydrolase activity"/>
    <property type="evidence" value="ECO:0007669"/>
    <property type="project" value="UniProtKB-KW"/>
</dbReference>
<feature type="signal peptide" evidence="5">
    <location>
        <begin position="1"/>
        <end position="20"/>
    </location>
</feature>
<evidence type="ECO:0000256" key="1">
    <source>
        <dbReference type="ARBA" id="ARBA00007469"/>
    </source>
</evidence>
<evidence type="ECO:0000256" key="4">
    <source>
        <dbReference type="RuleBase" id="RU004328"/>
    </source>
</evidence>
<organism evidence="6 7">
    <name type="scientific">Handroanthus impetiginosus</name>
    <dbReference type="NCBI Taxonomy" id="429701"/>
    <lineage>
        <taxon>Eukaryota</taxon>
        <taxon>Viridiplantae</taxon>
        <taxon>Streptophyta</taxon>
        <taxon>Embryophyta</taxon>
        <taxon>Tracheophyta</taxon>
        <taxon>Spermatophyta</taxon>
        <taxon>Magnoliopsida</taxon>
        <taxon>eudicotyledons</taxon>
        <taxon>Gunneridae</taxon>
        <taxon>Pentapetalae</taxon>
        <taxon>asterids</taxon>
        <taxon>lamiids</taxon>
        <taxon>Lamiales</taxon>
        <taxon>Bignoniaceae</taxon>
        <taxon>Crescentiina</taxon>
        <taxon>Tabebuia alliance</taxon>
        <taxon>Handroanthus</taxon>
    </lineage>
</organism>
<accession>A0A2G9G7K9</accession>
<dbReference type="PANTHER" id="PTHR11240">
    <property type="entry name" value="RIBONUCLEASE T2"/>
    <property type="match status" value="1"/>
</dbReference>
<keyword evidence="3 6" id="KW-0378">Hydrolase</keyword>
<keyword evidence="2" id="KW-0255">Endonuclease</keyword>
<dbReference type="GO" id="GO:0006401">
    <property type="term" value="P:RNA catabolic process"/>
    <property type="evidence" value="ECO:0007669"/>
    <property type="project" value="TreeGrafter"/>
</dbReference>
<comment type="caution">
    <text evidence="6">The sequence shown here is derived from an EMBL/GenBank/DDBJ whole genome shotgun (WGS) entry which is preliminary data.</text>
</comment>
<dbReference type="PROSITE" id="PS00530">
    <property type="entry name" value="RNASE_T2_1"/>
    <property type="match status" value="1"/>
</dbReference>
<dbReference type="EC" id="3.1.27.1" evidence="6"/>
<dbReference type="GO" id="GO:0003723">
    <property type="term" value="F:RNA binding"/>
    <property type="evidence" value="ECO:0007669"/>
    <property type="project" value="InterPro"/>
</dbReference>
<dbReference type="OrthoDB" id="1610668at2759"/>
<reference evidence="7" key="1">
    <citation type="journal article" date="2018" name="Gigascience">
        <title>Genome assembly of the Pink Ipe (Handroanthus impetiginosus, Bignoniaceae), a highly valued, ecologically keystone Neotropical timber forest tree.</title>
        <authorList>
            <person name="Silva-Junior O.B."/>
            <person name="Grattapaglia D."/>
            <person name="Novaes E."/>
            <person name="Collevatti R.G."/>
        </authorList>
    </citation>
    <scope>NUCLEOTIDE SEQUENCE [LARGE SCALE GENOMIC DNA]</scope>
    <source>
        <strain evidence="7">cv. UFG-1</strain>
    </source>
</reference>
<dbReference type="Gene3D" id="3.90.730.10">
    <property type="entry name" value="Ribonuclease T2-like"/>
    <property type="match status" value="1"/>
</dbReference>
<dbReference type="PANTHER" id="PTHR11240:SF65">
    <property type="entry name" value="RIBONUCLEASE S-5-LIKE"/>
    <property type="match status" value="1"/>
</dbReference>